<feature type="region of interest" description="Disordered" evidence="1">
    <location>
        <begin position="1"/>
        <end position="21"/>
    </location>
</feature>
<organism evidence="2 3">
    <name type="scientific">Phytophthora megakarya</name>
    <dbReference type="NCBI Taxonomy" id="4795"/>
    <lineage>
        <taxon>Eukaryota</taxon>
        <taxon>Sar</taxon>
        <taxon>Stramenopiles</taxon>
        <taxon>Oomycota</taxon>
        <taxon>Peronosporomycetes</taxon>
        <taxon>Peronosporales</taxon>
        <taxon>Peronosporaceae</taxon>
        <taxon>Phytophthora</taxon>
    </lineage>
</organism>
<evidence type="ECO:0000256" key="1">
    <source>
        <dbReference type="SAM" id="MobiDB-lite"/>
    </source>
</evidence>
<name>A0A225UUY7_9STRA</name>
<protein>
    <submittedName>
        <fullName evidence="2">Uncharacterized protein</fullName>
    </submittedName>
</protein>
<gene>
    <name evidence="2" type="ORF">PHMEG_00032798</name>
</gene>
<accession>A0A225UUY7</accession>
<reference evidence="3" key="1">
    <citation type="submission" date="2017-03" db="EMBL/GenBank/DDBJ databases">
        <title>Phytopthora megakarya and P. palmivora, two closely related causual agents of cacao black pod achieved similar genome size and gene model numbers by different mechanisms.</title>
        <authorList>
            <person name="Ali S."/>
            <person name="Shao J."/>
            <person name="Larry D.J."/>
            <person name="Kronmiller B."/>
            <person name="Shen D."/>
            <person name="Strem M.D."/>
            <person name="Melnick R.L."/>
            <person name="Guiltinan M.J."/>
            <person name="Tyler B.M."/>
            <person name="Meinhardt L.W."/>
            <person name="Bailey B.A."/>
        </authorList>
    </citation>
    <scope>NUCLEOTIDE SEQUENCE [LARGE SCALE GENOMIC DNA]</scope>
    <source>
        <strain evidence="3">zdho120</strain>
    </source>
</reference>
<dbReference type="EMBL" id="NBNE01011169">
    <property type="protein sequence ID" value="OWY96833.1"/>
    <property type="molecule type" value="Genomic_DNA"/>
</dbReference>
<dbReference type="Proteomes" id="UP000198211">
    <property type="component" value="Unassembled WGS sequence"/>
</dbReference>
<evidence type="ECO:0000313" key="3">
    <source>
        <dbReference type="Proteomes" id="UP000198211"/>
    </source>
</evidence>
<sequence length="97" mass="11407">PKEQLQEQDTFDQGSRPKRRKKAATNLFNAWFEWYTQVPRVWNSADRQKKSEYRHVIAFMKLFLIEGFALDPNAPDYKDQVLDTGLRAAKRLSCSTI</sequence>
<comment type="caution">
    <text evidence="2">The sequence shown here is derived from an EMBL/GenBank/DDBJ whole genome shotgun (WGS) entry which is preliminary data.</text>
</comment>
<dbReference type="STRING" id="4795.A0A225UUY7"/>
<dbReference type="AlphaFoldDB" id="A0A225UUY7"/>
<proteinExistence type="predicted"/>
<evidence type="ECO:0000313" key="2">
    <source>
        <dbReference type="EMBL" id="OWY96833.1"/>
    </source>
</evidence>
<keyword evidence="3" id="KW-1185">Reference proteome</keyword>
<feature type="non-terminal residue" evidence="2">
    <location>
        <position position="1"/>
    </location>
</feature>
<dbReference type="OrthoDB" id="110301at2759"/>